<gene>
    <name evidence="4" type="ORF">LCGC14_2356090</name>
</gene>
<dbReference type="AlphaFoldDB" id="A0A0F9EKI2"/>
<dbReference type="InterPro" id="IPR010998">
    <property type="entry name" value="Integrase_recombinase_N"/>
</dbReference>
<accession>A0A0F9EKI2</accession>
<dbReference type="PROSITE" id="PS51898">
    <property type="entry name" value="TYR_RECOMBINASE"/>
    <property type="match status" value="1"/>
</dbReference>
<evidence type="ECO:0000256" key="1">
    <source>
        <dbReference type="ARBA" id="ARBA00023125"/>
    </source>
</evidence>
<dbReference type="Gene3D" id="1.10.150.130">
    <property type="match status" value="1"/>
</dbReference>
<protein>
    <recommendedName>
        <fullName evidence="3">Tyr recombinase domain-containing protein</fullName>
    </recommendedName>
</protein>
<evidence type="ECO:0000313" key="4">
    <source>
        <dbReference type="EMBL" id="KKL45395.1"/>
    </source>
</evidence>
<keyword evidence="1" id="KW-0238">DNA-binding</keyword>
<evidence type="ECO:0000259" key="3">
    <source>
        <dbReference type="PROSITE" id="PS51898"/>
    </source>
</evidence>
<dbReference type="GO" id="GO:0003677">
    <property type="term" value="F:DNA binding"/>
    <property type="evidence" value="ECO:0007669"/>
    <property type="project" value="UniProtKB-KW"/>
</dbReference>
<proteinExistence type="predicted"/>
<dbReference type="InterPro" id="IPR025269">
    <property type="entry name" value="SAM-like_dom"/>
</dbReference>
<feature type="domain" description="Tyr recombinase" evidence="3">
    <location>
        <begin position="60"/>
        <end position="118"/>
    </location>
</feature>
<reference evidence="4" key="1">
    <citation type="journal article" date="2015" name="Nature">
        <title>Complex archaea that bridge the gap between prokaryotes and eukaryotes.</title>
        <authorList>
            <person name="Spang A."/>
            <person name="Saw J.H."/>
            <person name="Jorgensen S.L."/>
            <person name="Zaremba-Niedzwiedzka K."/>
            <person name="Martijn J."/>
            <person name="Lind A.E."/>
            <person name="van Eijk R."/>
            <person name="Schleper C."/>
            <person name="Guy L."/>
            <person name="Ettema T.J."/>
        </authorList>
    </citation>
    <scope>NUCLEOTIDE SEQUENCE</scope>
</reference>
<dbReference type="InterPro" id="IPR011010">
    <property type="entry name" value="DNA_brk_join_enz"/>
</dbReference>
<dbReference type="SUPFAM" id="SSF56349">
    <property type="entry name" value="DNA breaking-rejoining enzymes"/>
    <property type="match status" value="1"/>
</dbReference>
<name>A0A0F9EKI2_9ZZZZ</name>
<dbReference type="Pfam" id="PF13102">
    <property type="entry name" value="Phage_int_SAM_5"/>
    <property type="match status" value="1"/>
</dbReference>
<feature type="non-terminal residue" evidence="4">
    <location>
        <position position="1"/>
    </location>
</feature>
<dbReference type="InterPro" id="IPR013762">
    <property type="entry name" value="Integrase-like_cat_sf"/>
</dbReference>
<evidence type="ECO:0000256" key="2">
    <source>
        <dbReference type="ARBA" id="ARBA00023172"/>
    </source>
</evidence>
<dbReference type="GO" id="GO:0006310">
    <property type="term" value="P:DNA recombination"/>
    <property type="evidence" value="ECO:0007669"/>
    <property type="project" value="UniProtKB-KW"/>
</dbReference>
<comment type="caution">
    <text evidence="4">The sequence shown here is derived from an EMBL/GenBank/DDBJ whole genome shotgun (WGS) entry which is preliminary data.</text>
</comment>
<dbReference type="InterPro" id="IPR002104">
    <property type="entry name" value="Integrase_catalytic"/>
</dbReference>
<organism evidence="4">
    <name type="scientific">marine sediment metagenome</name>
    <dbReference type="NCBI Taxonomy" id="412755"/>
    <lineage>
        <taxon>unclassified sequences</taxon>
        <taxon>metagenomes</taxon>
        <taxon>ecological metagenomes</taxon>
    </lineage>
</organism>
<sequence length="118" mass="14125">DQLRYQHFEKYKHFLVKSGRAKTTANIYLRAIHRVLNWSIDQGWIESDPMVKLKQYRVTRNPVRIYEPYQVARMVRYAPDNRWKAIILCAWTTGLRRGAILNLTLDNIRKGYLYVVVL</sequence>
<keyword evidence="2" id="KW-0233">DNA recombination</keyword>
<dbReference type="Gene3D" id="1.10.443.10">
    <property type="entry name" value="Intergrase catalytic core"/>
    <property type="match status" value="1"/>
</dbReference>
<dbReference type="GO" id="GO:0015074">
    <property type="term" value="P:DNA integration"/>
    <property type="evidence" value="ECO:0007669"/>
    <property type="project" value="InterPro"/>
</dbReference>
<dbReference type="EMBL" id="LAZR01034405">
    <property type="protein sequence ID" value="KKL45395.1"/>
    <property type="molecule type" value="Genomic_DNA"/>
</dbReference>